<proteinExistence type="predicted"/>
<protein>
    <submittedName>
        <fullName evidence="2">Uncharacterized protein</fullName>
    </submittedName>
</protein>
<keyword evidence="1" id="KW-1185">Reference proteome</keyword>
<accession>A0A915CNM2</accession>
<evidence type="ECO:0000313" key="1">
    <source>
        <dbReference type="Proteomes" id="UP000887574"/>
    </source>
</evidence>
<dbReference type="Proteomes" id="UP000887574">
    <property type="component" value="Unplaced"/>
</dbReference>
<reference evidence="2" key="1">
    <citation type="submission" date="2022-11" db="UniProtKB">
        <authorList>
            <consortium name="WormBaseParasite"/>
        </authorList>
    </citation>
    <scope>IDENTIFICATION</scope>
</reference>
<dbReference type="AlphaFoldDB" id="A0A915CNM2"/>
<evidence type="ECO:0000313" key="2">
    <source>
        <dbReference type="WBParaSite" id="jg11007"/>
    </source>
</evidence>
<dbReference type="WBParaSite" id="jg11007">
    <property type="protein sequence ID" value="jg11007"/>
    <property type="gene ID" value="jg11007"/>
</dbReference>
<organism evidence="1 2">
    <name type="scientific">Ditylenchus dipsaci</name>
    <dbReference type="NCBI Taxonomy" id="166011"/>
    <lineage>
        <taxon>Eukaryota</taxon>
        <taxon>Metazoa</taxon>
        <taxon>Ecdysozoa</taxon>
        <taxon>Nematoda</taxon>
        <taxon>Chromadorea</taxon>
        <taxon>Rhabditida</taxon>
        <taxon>Tylenchina</taxon>
        <taxon>Tylenchomorpha</taxon>
        <taxon>Sphaerularioidea</taxon>
        <taxon>Anguinidae</taxon>
        <taxon>Anguininae</taxon>
        <taxon>Ditylenchus</taxon>
    </lineage>
</organism>
<sequence length="146" mass="16385">MEKFGGQLSINSDEHKGRGIAGSYRITSADFNIKRIVTNKRKPKGSCRSGQSTGLMELFERIQEDCNRAQSSSKAIVKREEQILKLVTDYTAVDPLLLQRLLFLRYIQTHMAKLHHPTPDDEVEVVFQCASTRSSSAATKILMTGI</sequence>
<name>A0A915CNM2_9BILA</name>